<dbReference type="PANTHER" id="PTHR38448:SF2">
    <property type="entry name" value="REGULATORY PROTEIN YLBF"/>
    <property type="match status" value="1"/>
</dbReference>
<name>A0A1Y3PFT3_9BACI</name>
<accession>A0A1Y3PFT3</accession>
<evidence type="ECO:0008006" key="3">
    <source>
        <dbReference type="Google" id="ProtNLM"/>
    </source>
</evidence>
<evidence type="ECO:0000313" key="1">
    <source>
        <dbReference type="EMBL" id="OUM86225.1"/>
    </source>
</evidence>
<dbReference type="Pfam" id="PF06133">
    <property type="entry name" value="Com_YlbF"/>
    <property type="match status" value="1"/>
</dbReference>
<dbReference type="SUPFAM" id="SSF158622">
    <property type="entry name" value="YheA/YmcA-like"/>
    <property type="match status" value="1"/>
</dbReference>
<sequence length="147" mass="16989">MSSTLDMSSILLHAYELAEMIKQSREVQEYLARREALQQDREAQNLIARFKRKKAEFEEVAKVGWWHPDYREKDAELRQLWEELHRLEVVKAYKSAEDRVDKMLYHVSRTLARSVSHTIKVPRNDEDTATGCGGGCGGCGNGYRRCG</sequence>
<dbReference type="AlphaFoldDB" id="A0A1Y3PFT3"/>
<dbReference type="EMBL" id="LZRT01000093">
    <property type="protein sequence ID" value="OUM86225.1"/>
    <property type="molecule type" value="Genomic_DNA"/>
</dbReference>
<dbReference type="InterPro" id="IPR010368">
    <property type="entry name" value="Com_YlbF"/>
</dbReference>
<dbReference type="Gene3D" id="1.20.1500.10">
    <property type="entry name" value="YheA/YmcA-like"/>
    <property type="match status" value="1"/>
</dbReference>
<dbReference type="InterPro" id="IPR023378">
    <property type="entry name" value="YheA/YmcA-like_dom_sf"/>
</dbReference>
<gene>
    <name evidence="1" type="ORF">BAA01_06205</name>
</gene>
<evidence type="ECO:0000313" key="2">
    <source>
        <dbReference type="Proteomes" id="UP000196475"/>
    </source>
</evidence>
<proteinExistence type="predicted"/>
<organism evidence="1 2">
    <name type="scientific">Bacillus thermozeamaize</name>
    <dbReference type="NCBI Taxonomy" id="230954"/>
    <lineage>
        <taxon>Bacteria</taxon>
        <taxon>Bacillati</taxon>
        <taxon>Bacillota</taxon>
        <taxon>Bacilli</taxon>
        <taxon>Bacillales</taxon>
        <taxon>Bacillaceae</taxon>
        <taxon>Bacillus</taxon>
    </lineage>
</organism>
<comment type="caution">
    <text evidence="1">The sequence shown here is derived from an EMBL/GenBank/DDBJ whole genome shotgun (WGS) entry which is preliminary data.</text>
</comment>
<dbReference type="InterPro" id="IPR052767">
    <property type="entry name" value="Bact_com_dev_regulator"/>
</dbReference>
<protein>
    <recommendedName>
        <fullName evidence="3">YlbF family regulator</fullName>
    </recommendedName>
</protein>
<dbReference type="PANTHER" id="PTHR38448">
    <property type="entry name" value="REGULATORY PROTEIN YLBF-RELATED"/>
    <property type="match status" value="1"/>
</dbReference>
<reference evidence="2" key="1">
    <citation type="submission" date="2016-06" db="EMBL/GenBank/DDBJ databases">
        <authorList>
            <person name="Nascimento L."/>
            <person name="Pereira R.V."/>
            <person name="Martins L.F."/>
            <person name="Quaggio R.B."/>
            <person name="Silva A.M."/>
            <person name="Setubal J.C."/>
        </authorList>
    </citation>
    <scope>NUCLEOTIDE SEQUENCE [LARGE SCALE GENOMIC DNA]</scope>
</reference>
<dbReference type="Proteomes" id="UP000196475">
    <property type="component" value="Unassembled WGS sequence"/>
</dbReference>